<dbReference type="EMBL" id="CP108264">
    <property type="protein sequence ID" value="WTU71886.1"/>
    <property type="molecule type" value="Genomic_DNA"/>
</dbReference>
<gene>
    <name evidence="1" type="ORF">OG327_00265</name>
</gene>
<evidence type="ECO:0008006" key="2">
    <source>
        <dbReference type="Google" id="ProtNLM"/>
    </source>
</evidence>
<reference evidence="1" key="1">
    <citation type="submission" date="2022-10" db="EMBL/GenBank/DDBJ databases">
        <title>The complete genomes of actinobacterial strains from the NBC collection.</title>
        <authorList>
            <person name="Joergensen T.S."/>
            <person name="Alvarez Arevalo M."/>
            <person name="Sterndorff E.B."/>
            <person name="Faurdal D."/>
            <person name="Vuksanovic O."/>
            <person name="Mourched A.-S."/>
            <person name="Charusanti P."/>
            <person name="Shaw S."/>
            <person name="Blin K."/>
            <person name="Weber T."/>
        </authorList>
    </citation>
    <scope>NUCLEOTIDE SEQUENCE</scope>
    <source>
        <strain evidence="1">NBC_00049</strain>
    </source>
</reference>
<sequence length="323" mass="34980">MTDVKPTAEALIAAIPALSPYARTATLLRPAAGVPSVHGSHVGGPLLWPVDEEWPVCEGPHLVSVAEKLSDADRETWQQIDRDMRARRAGKPHSAYEVTAEEAAIQSLIMDGAGCLDMVAWARIRQVPVTAVPGIPMVGVLQLRAQDVPGADWPEGSDVLQVLWCPREHAEQPGQSFYWGPAVALRHRSAATVTAVLEAPAPVDAVDSYLPQPCVLDPVEVTDLPHTEELPEALAEEAEEWAERHDTEYHRDIACRDGWKAGGWPSWHLTDLTPVDCSCGATARVFLTMDSGGDPGLSVGRFGELRVFTCPVDGAHPIRLNIQ</sequence>
<dbReference type="Gene3D" id="2.30.320.10">
    <property type="entry name" value="YwqG-like"/>
    <property type="match status" value="1"/>
</dbReference>
<protein>
    <recommendedName>
        <fullName evidence="2">DUF1963 domain-containing protein</fullName>
    </recommendedName>
</protein>
<proteinExistence type="predicted"/>
<evidence type="ECO:0000313" key="1">
    <source>
        <dbReference type="EMBL" id="WTU71886.1"/>
    </source>
</evidence>
<dbReference type="AlphaFoldDB" id="A0AAU2JIQ8"/>
<accession>A0AAU2JIQ8</accession>
<organism evidence="1">
    <name type="scientific">Streptomyces sp. NBC_00049</name>
    <dbReference type="NCBI Taxonomy" id="2903617"/>
    <lineage>
        <taxon>Bacteria</taxon>
        <taxon>Bacillati</taxon>
        <taxon>Actinomycetota</taxon>
        <taxon>Actinomycetes</taxon>
        <taxon>Kitasatosporales</taxon>
        <taxon>Streptomycetaceae</taxon>
        <taxon>Streptomyces</taxon>
    </lineage>
</organism>
<name>A0AAU2JIQ8_9ACTN</name>